<evidence type="ECO:0000313" key="2">
    <source>
        <dbReference type="Proteomes" id="UP000789508"/>
    </source>
</evidence>
<accession>A0A9N9DC66</accession>
<comment type="caution">
    <text evidence="1">The sequence shown here is derived from an EMBL/GenBank/DDBJ whole genome shotgun (WGS) entry which is preliminary data.</text>
</comment>
<name>A0A9N9DC66_9GLOM</name>
<reference evidence="1" key="1">
    <citation type="submission" date="2021-06" db="EMBL/GenBank/DDBJ databases">
        <authorList>
            <person name="Kallberg Y."/>
            <person name="Tangrot J."/>
            <person name="Rosling A."/>
        </authorList>
    </citation>
    <scope>NUCLEOTIDE SEQUENCE</scope>
    <source>
        <strain evidence="1">FL130A</strain>
    </source>
</reference>
<gene>
    <name evidence="1" type="ORF">ALEPTO_LOCUS9310</name>
</gene>
<protein>
    <submittedName>
        <fullName evidence="1">8164_t:CDS:1</fullName>
    </submittedName>
</protein>
<sequence length="47" mass="5475">VPSIITNTSLPNITNWILCTPDLILPFEYNHEQAEIEKVEKLFDFNN</sequence>
<keyword evidence="2" id="KW-1185">Reference proteome</keyword>
<evidence type="ECO:0000313" key="1">
    <source>
        <dbReference type="EMBL" id="CAG8629837.1"/>
    </source>
</evidence>
<proteinExistence type="predicted"/>
<feature type="non-terminal residue" evidence="1">
    <location>
        <position position="1"/>
    </location>
</feature>
<organism evidence="1 2">
    <name type="scientific">Ambispora leptoticha</name>
    <dbReference type="NCBI Taxonomy" id="144679"/>
    <lineage>
        <taxon>Eukaryota</taxon>
        <taxon>Fungi</taxon>
        <taxon>Fungi incertae sedis</taxon>
        <taxon>Mucoromycota</taxon>
        <taxon>Glomeromycotina</taxon>
        <taxon>Glomeromycetes</taxon>
        <taxon>Archaeosporales</taxon>
        <taxon>Ambisporaceae</taxon>
        <taxon>Ambispora</taxon>
    </lineage>
</organism>
<dbReference type="AlphaFoldDB" id="A0A9N9DC66"/>
<dbReference type="EMBL" id="CAJVPS010006915">
    <property type="protein sequence ID" value="CAG8629837.1"/>
    <property type="molecule type" value="Genomic_DNA"/>
</dbReference>
<dbReference type="Proteomes" id="UP000789508">
    <property type="component" value="Unassembled WGS sequence"/>
</dbReference>